<evidence type="ECO:0000256" key="6">
    <source>
        <dbReference type="ARBA" id="ARBA00023235"/>
    </source>
</evidence>
<evidence type="ECO:0000256" key="7">
    <source>
        <dbReference type="HAMAP-Rule" id="MF_00936"/>
    </source>
</evidence>
<dbReference type="PANTHER" id="PTHR43493:SF1">
    <property type="entry name" value="DNA TOPOISOMERASE 4 SUBUNIT A"/>
    <property type="match status" value="1"/>
</dbReference>
<name>A0ABP9ZN68_9GAMM</name>
<dbReference type="SUPFAM" id="SSF56719">
    <property type="entry name" value="Type II DNA topoisomerase"/>
    <property type="match status" value="1"/>
</dbReference>
<dbReference type="Gene3D" id="3.90.199.10">
    <property type="entry name" value="Topoisomerase II, domain 5"/>
    <property type="match status" value="1"/>
</dbReference>
<dbReference type="EC" id="5.6.2.2" evidence="7"/>
<evidence type="ECO:0000256" key="1">
    <source>
        <dbReference type="ARBA" id="ARBA00000185"/>
    </source>
</evidence>
<dbReference type="InterPro" id="IPR002205">
    <property type="entry name" value="Topo_IIA_dom_A"/>
</dbReference>
<dbReference type="PROSITE" id="PS52040">
    <property type="entry name" value="TOPO_IIA"/>
    <property type="match status" value="1"/>
</dbReference>
<protein>
    <recommendedName>
        <fullName evidence="7">DNA topoisomerase 4 subunit A</fullName>
        <ecNumber evidence="7">5.6.2.2</ecNumber>
    </recommendedName>
    <alternativeName>
        <fullName evidence="7">Topoisomerase IV subunit A</fullName>
    </alternativeName>
</protein>
<dbReference type="Gene3D" id="1.10.268.10">
    <property type="entry name" value="Topoisomerase, domain 3"/>
    <property type="match status" value="1"/>
</dbReference>
<dbReference type="InterPro" id="IPR050220">
    <property type="entry name" value="Type_II_DNA_Topoisomerases"/>
</dbReference>
<evidence type="ECO:0000256" key="5">
    <source>
        <dbReference type="ARBA" id="ARBA00023136"/>
    </source>
</evidence>
<dbReference type="PANTHER" id="PTHR43493">
    <property type="entry name" value="DNA GYRASE/TOPOISOMERASE SUBUNIT A"/>
    <property type="match status" value="1"/>
</dbReference>
<evidence type="ECO:0000313" key="11">
    <source>
        <dbReference type="Proteomes" id="UP001486808"/>
    </source>
</evidence>
<dbReference type="RefSeq" id="WP_353387314.1">
    <property type="nucleotide sequence ID" value="NZ_BAABWD010000001.1"/>
</dbReference>
<evidence type="ECO:0000256" key="4">
    <source>
        <dbReference type="ARBA" id="ARBA00023125"/>
    </source>
</evidence>
<comment type="catalytic activity">
    <reaction evidence="1 7 8">
        <text>ATP-dependent breakage, passage and rejoining of double-stranded DNA.</text>
        <dbReference type="EC" id="5.6.2.2"/>
    </reaction>
</comment>
<dbReference type="InterPro" id="IPR013757">
    <property type="entry name" value="Topo_IIA_A_a_sf"/>
</dbReference>
<feature type="site" description="Interaction with DNA" evidence="7">
    <location>
        <position position="84"/>
    </location>
</feature>
<dbReference type="InterPro" id="IPR035516">
    <property type="entry name" value="Gyrase/topoIV_suA_C"/>
</dbReference>
<dbReference type="CDD" id="cd00187">
    <property type="entry name" value="TOP4c"/>
    <property type="match status" value="1"/>
</dbReference>
<evidence type="ECO:0000256" key="3">
    <source>
        <dbReference type="ARBA" id="ARBA00023029"/>
    </source>
</evidence>
<comment type="similarity">
    <text evidence="7">Belongs to the type II topoisomerase GyrA/ParC subunit family. ParC type 1 subfamily.</text>
</comment>
<proteinExistence type="inferred from homology"/>
<feature type="active site" description="O-(5'-phospho-DNA)-tyrosine intermediate" evidence="7 8">
    <location>
        <position position="127"/>
    </location>
</feature>
<comment type="subunit">
    <text evidence="7">Heterotetramer composed of ParC and ParE.</text>
</comment>
<dbReference type="SUPFAM" id="SSF101904">
    <property type="entry name" value="GyrA/ParC C-terminal domain-like"/>
    <property type="match status" value="1"/>
</dbReference>
<feature type="domain" description="Topo IIA-type catalytic" evidence="9">
    <location>
        <begin position="38"/>
        <end position="501"/>
    </location>
</feature>
<keyword evidence="11" id="KW-1185">Reference proteome</keyword>
<dbReference type="SMART" id="SM00434">
    <property type="entry name" value="TOP4c"/>
    <property type="match status" value="1"/>
</dbReference>
<dbReference type="Pfam" id="PF00521">
    <property type="entry name" value="DNA_topoisoIV"/>
    <property type="match status" value="1"/>
</dbReference>
<dbReference type="InterPro" id="IPR013760">
    <property type="entry name" value="Topo_IIA-like_dom_sf"/>
</dbReference>
<comment type="subcellular location">
    <subcellularLocation>
        <location evidence="7">Cell membrane</location>
        <topology evidence="7">Peripheral membrane protein</topology>
    </subcellularLocation>
</comment>
<keyword evidence="4 7" id="KW-0238">DNA-binding</keyword>
<keyword evidence="5 7" id="KW-0472">Membrane</keyword>
<organism evidence="10 11">
    <name type="scientific">Halopseudomonas sabulinigri</name>
    <dbReference type="NCBI Taxonomy" id="472181"/>
    <lineage>
        <taxon>Bacteria</taxon>
        <taxon>Pseudomonadati</taxon>
        <taxon>Pseudomonadota</taxon>
        <taxon>Gammaproteobacteria</taxon>
        <taxon>Pseudomonadales</taxon>
        <taxon>Pseudomonadaceae</taxon>
        <taxon>Halopseudomonas</taxon>
    </lineage>
</organism>
<feature type="site" description="Interaction with DNA" evidence="7">
    <location>
        <position position="82"/>
    </location>
</feature>
<comment type="function">
    <text evidence="7">Topoisomerase IV is essential for chromosome segregation. It relaxes supercoiled DNA. Performs the decatenation events required during the replication of a circular DNA molecule.</text>
</comment>
<dbReference type="NCBIfam" id="NF004044">
    <property type="entry name" value="PRK05561.1"/>
    <property type="match status" value="1"/>
</dbReference>
<keyword evidence="3 7" id="KW-0799">Topoisomerase</keyword>
<dbReference type="InterPro" id="IPR006691">
    <property type="entry name" value="GyrA/parC_rep"/>
</dbReference>
<evidence type="ECO:0000256" key="8">
    <source>
        <dbReference type="PROSITE-ProRule" id="PRU01384"/>
    </source>
</evidence>
<comment type="caution">
    <text evidence="10">The sequence shown here is derived from an EMBL/GenBank/DDBJ whole genome shotgun (WGS) entry which is preliminary data.</text>
</comment>
<feature type="site" description="Interaction with DNA" evidence="7">
    <location>
        <position position="46"/>
    </location>
</feature>
<dbReference type="EMBL" id="BAABWD010000001">
    <property type="protein sequence ID" value="GAA6130902.1"/>
    <property type="molecule type" value="Genomic_DNA"/>
</dbReference>
<keyword evidence="6 7" id="KW-0413">Isomerase</keyword>
<dbReference type="Gene3D" id="2.120.10.90">
    <property type="entry name" value="DNA gyrase/topoisomerase IV, subunit A, C-terminal"/>
    <property type="match status" value="1"/>
</dbReference>
<accession>A0ABP9ZN68</accession>
<keyword evidence="2 7" id="KW-1003">Cell membrane</keyword>
<gene>
    <name evidence="7 10" type="primary">parC</name>
    <name evidence="10" type="ORF">NBRC116187_12620</name>
</gene>
<dbReference type="Gene3D" id="3.30.1360.40">
    <property type="match status" value="1"/>
</dbReference>
<evidence type="ECO:0000313" key="10">
    <source>
        <dbReference type="EMBL" id="GAA6130902.1"/>
    </source>
</evidence>
<dbReference type="Pfam" id="PF03989">
    <property type="entry name" value="DNA_gyraseA_C"/>
    <property type="match status" value="2"/>
</dbReference>
<evidence type="ECO:0000259" key="9">
    <source>
        <dbReference type="PROSITE" id="PS52040"/>
    </source>
</evidence>
<dbReference type="InterPro" id="IPR013758">
    <property type="entry name" value="Topo_IIA_A/C_ab"/>
</dbReference>
<dbReference type="HAMAP" id="MF_00936">
    <property type="entry name" value="ParC_type1"/>
    <property type="match status" value="1"/>
</dbReference>
<sequence length="763" mass="83847">MSDGLDLSLEGVERRTLASFTEEAYLNYSMYVIMDRALPHIGDGLKPVQRRIIYAMSELGLSATSKHKKSARTVGDVLGKYHPHGDSACYEAMVLMAQPFSYRYPLVDGQGNWGAPDDPKSFAAMRYTEARLARYSEVLLSELGQGTVDWQPNFDGTMDEPMVLPARLPNLLLNGTTGIAVGMATDIPPHNLREVAAACVRLLDDPGAGLDEILEHVNGPDFPTEAEIITPRSDLLKIYATGRGSVRSRAVWSREDGDVVITALPHQVSGAKVLEQIASQMQNKKLPMVADLRDESDHENPTRIVIVPRSNRIDLDELMQHLFATTDLEHSYRVNMNVIGTDGKPAVKDLWTLLSEWLGFRVATVRRRLQFRLDKVLARLHLLEGLLVAFLNLDEVIHIIRTEEHPKAELIARFDLSELQADYILDTRLRQLARLEEMKIRGEQDALAAERDELQKILGNERLLRDKVRDELVADAETYGDDRRSPLVERKEARALSETELVPSEPVTVVLSEKGWARCAKGHDIDGASLSYKAGDAFLDQAAGRTNQQAVFIDSTGRSYSLPAHTLPSARGQGEPLTGRFNPPAGASFDTVLMPDDEALYLLASDAGYGFVAQGADLLAKNKNGKALLSVPEGGRILPPQRVKNLQQSQLAAVSNEGRLLVFNLAELPQLSKGKGNKILSLPSARVKTREEFVAGLAVLPPGACLVLTAGKRTLTLKPADLDHYCGERGRRGNKLPRGFQKVDAVTVELPSASSPPAAPVTE</sequence>
<dbReference type="NCBIfam" id="TIGR01062">
    <property type="entry name" value="parC_Gneg"/>
    <property type="match status" value="1"/>
</dbReference>
<feature type="site" description="Transition state stabilizer" evidence="7">
    <location>
        <position position="126"/>
    </location>
</feature>
<reference evidence="10 11" key="1">
    <citation type="submission" date="2024-04" db="EMBL/GenBank/DDBJ databases">
        <title>Draft genome sequence of Halopseudomonas sabulinigri NBRC 116187.</title>
        <authorList>
            <person name="Miyakawa T."/>
            <person name="Kusuya Y."/>
            <person name="Miura T."/>
        </authorList>
    </citation>
    <scope>NUCLEOTIDE SEQUENCE [LARGE SCALE GENOMIC DNA]</scope>
    <source>
        <strain evidence="10 11">4NH20-0042</strain>
    </source>
</reference>
<dbReference type="InterPro" id="IPR005742">
    <property type="entry name" value="TopoIV_A_Gneg"/>
</dbReference>
<evidence type="ECO:0000256" key="2">
    <source>
        <dbReference type="ARBA" id="ARBA00022475"/>
    </source>
</evidence>
<dbReference type="Proteomes" id="UP001486808">
    <property type="component" value="Unassembled WGS sequence"/>
</dbReference>